<protein>
    <recommendedName>
        <fullName evidence="3">Beta-lactamase-inhibitor-like PepSY-like domain-containing protein</fullName>
    </recommendedName>
</protein>
<evidence type="ECO:0000313" key="1">
    <source>
        <dbReference type="EMBL" id="OQP53157.1"/>
    </source>
</evidence>
<dbReference type="Proteomes" id="UP000192277">
    <property type="component" value="Unassembled WGS sequence"/>
</dbReference>
<dbReference type="Gene3D" id="3.10.450.360">
    <property type="match status" value="1"/>
</dbReference>
<evidence type="ECO:0008006" key="3">
    <source>
        <dbReference type="Google" id="ProtNLM"/>
    </source>
</evidence>
<dbReference type="EMBL" id="LWBO01000003">
    <property type="protein sequence ID" value="OQP53157.1"/>
    <property type="molecule type" value="Genomic_DNA"/>
</dbReference>
<gene>
    <name evidence="1" type="ORF">A4D02_22430</name>
</gene>
<comment type="caution">
    <text evidence="1">The sequence shown here is derived from an EMBL/GenBank/DDBJ whole genome shotgun (WGS) entry which is preliminary data.</text>
</comment>
<reference evidence="1 2" key="1">
    <citation type="submission" date="2016-04" db="EMBL/GenBank/DDBJ databases">
        <authorList>
            <person name="Chen L."/>
            <person name="Zhuang W."/>
            <person name="Wang G."/>
        </authorList>
    </citation>
    <scope>NUCLEOTIDE SEQUENCE [LARGE SCALE GENOMIC DNA]</scope>
    <source>
        <strain evidence="2">GR20</strain>
    </source>
</reference>
<dbReference type="SUPFAM" id="SSF160574">
    <property type="entry name" value="BT0923-like"/>
    <property type="match status" value="1"/>
</dbReference>
<proteinExistence type="predicted"/>
<keyword evidence="2" id="KW-1185">Reference proteome</keyword>
<organism evidence="1 2">
    <name type="scientific">Niastella koreensis</name>
    <dbReference type="NCBI Taxonomy" id="354356"/>
    <lineage>
        <taxon>Bacteria</taxon>
        <taxon>Pseudomonadati</taxon>
        <taxon>Bacteroidota</taxon>
        <taxon>Chitinophagia</taxon>
        <taxon>Chitinophagales</taxon>
        <taxon>Chitinophagaceae</taxon>
        <taxon>Niastella</taxon>
    </lineage>
</organism>
<dbReference type="RefSeq" id="WP_014218305.1">
    <property type="nucleotide sequence ID" value="NZ_LWBO01000003.1"/>
</dbReference>
<name>A0ABX3P1Q8_9BACT</name>
<evidence type="ECO:0000313" key="2">
    <source>
        <dbReference type="Proteomes" id="UP000192277"/>
    </source>
</evidence>
<sequence>MKRTAVSGITVIILSWTINTTHAQLEYNIAKLDTPASSAYKKFLIPGMVKDFKGVHVKAETNFTKTYKNATDITWYTLNDKRLMVRFFDNGVQTKIFYSKRGNQDAVVRYYNEDKLPNEVRGAVKSTYYDFNIFMVIEVTVSNQTAYLVKIEDKTCTKTIRFMNGEMNVVEEFKNL</sequence>
<accession>A0ABX3P1Q8</accession>